<dbReference type="EMBL" id="CP003065">
    <property type="protein sequence ID" value="AEV69939.1"/>
    <property type="molecule type" value="Genomic_DNA"/>
</dbReference>
<dbReference type="KEGG" id="ccl:Clocl_3445"/>
<sequence length="206" mass="23683">MSNNNLLDILLFPKSFYKKISDKLLTLYLGIILVGFIDMGFSLYADLPMYFLRKPPTALLFNISLTLCFIILAGLIDIVFFALPLFDIFKFFRVKERIKNINGQLIKLMKIYVVSHFLVVPVNAFFLFLSNGFYGPKGAVFYISFFMLSIVTPVWHSAIMTRGINAIYNFDERLKGAVFGLVYIWSTLLGYALGYIIDNWLIVFLT</sequence>
<keyword evidence="1" id="KW-0472">Membrane</keyword>
<dbReference type="AlphaFoldDB" id="G8LY07"/>
<feature type="transmembrane region" description="Helical" evidence="1">
    <location>
        <begin position="24"/>
        <end position="44"/>
    </location>
</feature>
<gene>
    <name evidence="2" type="ordered locus">Clocl_3445</name>
</gene>
<dbReference type="Proteomes" id="UP000005435">
    <property type="component" value="Chromosome"/>
</dbReference>
<evidence type="ECO:0000256" key="1">
    <source>
        <dbReference type="SAM" id="Phobius"/>
    </source>
</evidence>
<organism evidence="2 3">
    <name type="scientific">Acetivibrio clariflavus (strain DSM 19732 / NBRC 101661 / EBR45)</name>
    <name type="common">Clostridium clariflavum</name>
    <dbReference type="NCBI Taxonomy" id="720554"/>
    <lineage>
        <taxon>Bacteria</taxon>
        <taxon>Bacillati</taxon>
        <taxon>Bacillota</taxon>
        <taxon>Clostridia</taxon>
        <taxon>Eubacteriales</taxon>
        <taxon>Oscillospiraceae</taxon>
        <taxon>Acetivibrio</taxon>
    </lineage>
</organism>
<keyword evidence="1" id="KW-1133">Transmembrane helix</keyword>
<feature type="transmembrane region" description="Helical" evidence="1">
    <location>
        <begin position="139"/>
        <end position="156"/>
    </location>
</feature>
<accession>G8LY07</accession>
<proteinExistence type="predicted"/>
<dbReference type="RefSeq" id="WP_014256468.1">
    <property type="nucleotide sequence ID" value="NC_016627.1"/>
</dbReference>
<dbReference type="eggNOG" id="ENOG50333H3">
    <property type="taxonomic scope" value="Bacteria"/>
</dbReference>
<evidence type="ECO:0008006" key="4">
    <source>
        <dbReference type="Google" id="ProtNLM"/>
    </source>
</evidence>
<reference evidence="3" key="1">
    <citation type="submission" date="2011-12" db="EMBL/GenBank/DDBJ databases">
        <title>Complete sequence of Clostridium clariflavum DSM 19732.</title>
        <authorList>
            <consortium name="US DOE Joint Genome Institute"/>
            <person name="Lucas S."/>
            <person name="Han J."/>
            <person name="Lapidus A."/>
            <person name="Cheng J.-F."/>
            <person name="Goodwin L."/>
            <person name="Pitluck S."/>
            <person name="Peters L."/>
            <person name="Teshima H."/>
            <person name="Detter J.C."/>
            <person name="Han C."/>
            <person name="Tapia R."/>
            <person name="Land M."/>
            <person name="Hauser L."/>
            <person name="Kyrpides N."/>
            <person name="Ivanova N."/>
            <person name="Pagani I."/>
            <person name="Kitzmiller T."/>
            <person name="Lynd L."/>
            <person name="Izquierdo J."/>
            <person name="Woyke T."/>
        </authorList>
    </citation>
    <scope>NUCLEOTIDE SEQUENCE [LARGE SCALE GENOMIC DNA]</scope>
    <source>
        <strain evidence="3">DSM 19732 / NBRC 101661 / EBR45</strain>
    </source>
</reference>
<evidence type="ECO:0000313" key="2">
    <source>
        <dbReference type="EMBL" id="AEV69939.1"/>
    </source>
</evidence>
<dbReference type="HOGENOM" id="CLU_1335626_0_0_9"/>
<name>G8LY07_ACECE</name>
<reference evidence="2 3" key="2">
    <citation type="journal article" date="2012" name="Stand. Genomic Sci.">
        <title>Complete Genome Sequence of Clostridium clariflavum DSM 19732.</title>
        <authorList>
            <person name="Izquierdo J.A."/>
            <person name="Goodwin L."/>
            <person name="Davenport K.W."/>
            <person name="Teshima H."/>
            <person name="Bruce D."/>
            <person name="Detter C."/>
            <person name="Tapia R."/>
            <person name="Han S."/>
            <person name="Land M."/>
            <person name="Hauser L."/>
            <person name="Jeffries C.D."/>
            <person name="Han J."/>
            <person name="Pitluck S."/>
            <person name="Nolan M."/>
            <person name="Chen A."/>
            <person name="Huntemann M."/>
            <person name="Mavromatis K."/>
            <person name="Mikhailova N."/>
            <person name="Liolios K."/>
            <person name="Woyke T."/>
            <person name="Lynd L.R."/>
        </authorList>
    </citation>
    <scope>NUCLEOTIDE SEQUENCE [LARGE SCALE GENOMIC DNA]</scope>
    <source>
        <strain evidence="3">DSM 19732 / NBRC 101661 / EBR45</strain>
    </source>
</reference>
<keyword evidence="3" id="KW-1185">Reference proteome</keyword>
<protein>
    <recommendedName>
        <fullName evidence="4">Yip1 domain-containing protein</fullName>
    </recommendedName>
</protein>
<feature type="transmembrane region" description="Helical" evidence="1">
    <location>
        <begin position="110"/>
        <end position="133"/>
    </location>
</feature>
<evidence type="ECO:0000313" key="3">
    <source>
        <dbReference type="Proteomes" id="UP000005435"/>
    </source>
</evidence>
<keyword evidence="1" id="KW-0812">Transmembrane</keyword>
<feature type="transmembrane region" description="Helical" evidence="1">
    <location>
        <begin position="64"/>
        <end position="89"/>
    </location>
</feature>
<feature type="transmembrane region" description="Helical" evidence="1">
    <location>
        <begin position="177"/>
        <end position="197"/>
    </location>
</feature>